<evidence type="ECO:0000256" key="1">
    <source>
        <dbReference type="ARBA" id="ARBA00000491"/>
    </source>
</evidence>
<dbReference type="InterPro" id="IPR050075">
    <property type="entry name" value="LeuD"/>
</dbReference>
<evidence type="ECO:0000313" key="10">
    <source>
        <dbReference type="Proteomes" id="UP000297713"/>
    </source>
</evidence>
<dbReference type="OrthoDB" id="9777465at2"/>
<organism evidence="9 10">
    <name type="scientific">Methylacidiphilum caldifontis</name>
    <dbReference type="NCBI Taxonomy" id="2795386"/>
    <lineage>
        <taxon>Bacteria</taxon>
        <taxon>Pseudomonadati</taxon>
        <taxon>Verrucomicrobiota</taxon>
        <taxon>Methylacidiphilae</taxon>
        <taxon>Methylacidiphilales</taxon>
        <taxon>Methylacidiphilaceae</taxon>
        <taxon>Methylacidiphilum (ex Ratnadevi et al. 2023)</taxon>
    </lineage>
</organism>
<evidence type="ECO:0000256" key="6">
    <source>
        <dbReference type="ARBA" id="ARBA00011998"/>
    </source>
</evidence>
<feature type="domain" description="Aconitase A/isopropylmalate dehydratase small subunit swivel" evidence="8">
    <location>
        <begin position="62"/>
        <end position="116"/>
    </location>
</feature>
<evidence type="ECO:0000313" key="9">
    <source>
        <dbReference type="EMBL" id="TFE66546.1"/>
    </source>
</evidence>
<evidence type="ECO:0000256" key="4">
    <source>
        <dbReference type="ARBA" id="ARBA00009869"/>
    </source>
</evidence>
<proteinExistence type="inferred from homology"/>
<dbReference type="GO" id="GO:0003861">
    <property type="term" value="F:3-isopropylmalate dehydratase activity"/>
    <property type="evidence" value="ECO:0007669"/>
    <property type="project" value="UniProtKB-EC"/>
</dbReference>
<dbReference type="Gene3D" id="3.20.19.10">
    <property type="entry name" value="Aconitase, domain 4"/>
    <property type="match status" value="1"/>
</dbReference>
<comment type="catalytic activity">
    <reaction evidence="1">
        <text>(2R,3S)-3-isopropylmalate = (2S)-2-isopropylmalate</text>
        <dbReference type="Rhea" id="RHEA:32287"/>
        <dbReference type="ChEBI" id="CHEBI:1178"/>
        <dbReference type="ChEBI" id="CHEBI:35121"/>
        <dbReference type="EC" id="4.2.1.33"/>
    </reaction>
</comment>
<dbReference type="CDD" id="cd01577">
    <property type="entry name" value="IPMI_Swivel"/>
    <property type="match status" value="1"/>
</dbReference>
<dbReference type="PANTHER" id="PTHR43345">
    <property type="entry name" value="3-ISOPROPYLMALATE DEHYDRATASE SMALL SUBUNIT 2-RELATED-RELATED"/>
    <property type="match status" value="1"/>
</dbReference>
<comment type="subunit">
    <text evidence="5">Heterodimer of LeuC and LeuD.</text>
</comment>
<comment type="function">
    <text evidence="2">Catalyzes the isomerization between 2-isopropylmalate and 3-isopropylmalate, via the formation of 2-isopropylmaleate.</text>
</comment>
<comment type="pathway">
    <text evidence="3">Amino-acid biosynthesis; L-leucine biosynthesis; L-leucine from 3-methyl-2-oxobutanoate: step 2/4.</text>
</comment>
<keyword evidence="7" id="KW-0456">Lyase</keyword>
<evidence type="ECO:0000256" key="3">
    <source>
        <dbReference type="ARBA" id="ARBA00004729"/>
    </source>
</evidence>
<reference evidence="9 10" key="1">
    <citation type="submission" date="2016-05" db="EMBL/GenBank/DDBJ databases">
        <title>Diversity and Homogeneity among Thermoacidophilic Verrucomicrobia Methanotrophs Linked with Geographical Origin.</title>
        <authorList>
            <person name="Erikstad H.-A."/>
            <person name="Smestad N.B."/>
            <person name="Ceballos R.M."/>
            <person name="Birkeland N.-K."/>
        </authorList>
    </citation>
    <scope>NUCLEOTIDE SEQUENCE [LARGE SCALE GENOMIC DNA]</scope>
    <source>
        <strain evidence="9 10">Phi</strain>
    </source>
</reference>
<comment type="caution">
    <text evidence="9">The sequence shown here is derived from an EMBL/GenBank/DDBJ whole genome shotgun (WGS) entry which is preliminary data.</text>
</comment>
<dbReference type="InterPro" id="IPR015928">
    <property type="entry name" value="Aconitase/3IPM_dehydase_swvl"/>
</dbReference>
<evidence type="ECO:0000256" key="2">
    <source>
        <dbReference type="ARBA" id="ARBA00002695"/>
    </source>
</evidence>
<evidence type="ECO:0000259" key="8">
    <source>
        <dbReference type="Pfam" id="PF00694"/>
    </source>
</evidence>
<dbReference type="InterPro" id="IPR033940">
    <property type="entry name" value="IPMI_Swivel"/>
</dbReference>
<dbReference type="Proteomes" id="UP000297713">
    <property type="component" value="Unassembled WGS sequence"/>
</dbReference>
<sequence>MAKRIFGKAFVLKDNIDTDQIIPAQYLMYLPTVPEELEKLGSFALSGLPESTYPHRYVEAGRSKTEYPVIIAGKNFGCGSSREHAPIALAAAGCKVIIARSYARIFFRNCIATGALYPYEIQEEIPKEIHTAQEVVVDLEQELLIIDDKVFALKPLGDAKAVIEAGGIFNYAKKSGMIPTKTH</sequence>
<name>A0A4Y8P7S7_9BACT</name>
<dbReference type="AlphaFoldDB" id="A0A4Y8P7S7"/>
<dbReference type="PANTHER" id="PTHR43345:SF2">
    <property type="entry name" value="3-ISOPROPYLMALATE DEHYDRATASE SMALL SUBUNIT 1"/>
    <property type="match status" value="1"/>
</dbReference>
<evidence type="ECO:0000256" key="7">
    <source>
        <dbReference type="ARBA" id="ARBA00023239"/>
    </source>
</evidence>
<comment type="similarity">
    <text evidence="4">Belongs to the LeuD family. LeuD type 2 subfamily.</text>
</comment>
<keyword evidence="10" id="KW-1185">Reference proteome</keyword>
<dbReference type="InterPro" id="IPR000573">
    <property type="entry name" value="AconitaseA/IPMdHydase_ssu_swvl"/>
</dbReference>
<dbReference type="SUPFAM" id="SSF52016">
    <property type="entry name" value="LeuD/IlvD-like"/>
    <property type="match status" value="1"/>
</dbReference>
<dbReference type="Pfam" id="PF00694">
    <property type="entry name" value="Aconitase_C"/>
    <property type="match status" value="1"/>
</dbReference>
<dbReference type="NCBIfam" id="TIGR02087">
    <property type="entry name" value="LEUD_arch"/>
    <property type="match status" value="1"/>
</dbReference>
<accession>A0A4Y8P7S7</accession>
<evidence type="ECO:0000256" key="5">
    <source>
        <dbReference type="ARBA" id="ARBA00011271"/>
    </source>
</evidence>
<dbReference type="EMBL" id="LXQC01000176">
    <property type="protein sequence ID" value="TFE66546.1"/>
    <property type="molecule type" value="Genomic_DNA"/>
</dbReference>
<protein>
    <recommendedName>
        <fullName evidence="6">3-isopropylmalate dehydratase</fullName>
        <ecNumber evidence="6">4.2.1.33</ecNumber>
    </recommendedName>
</protein>
<dbReference type="InterPro" id="IPR011827">
    <property type="entry name" value="LeuD_type2/HacB/DmdB"/>
</dbReference>
<dbReference type="RefSeq" id="WP_134440749.1">
    <property type="nucleotide sequence ID" value="NZ_LXQC01000176.1"/>
</dbReference>
<dbReference type="EC" id="4.2.1.33" evidence="6"/>
<gene>
    <name evidence="9" type="ORF">A7Q10_01870</name>
</gene>